<feature type="coiled-coil region" evidence="2">
    <location>
        <begin position="206"/>
        <end position="257"/>
    </location>
</feature>
<evidence type="ECO:0000313" key="4">
    <source>
        <dbReference type="Proteomes" id="UP000603434"/>
    </source>
</evidence>
<evidence type="ECO:0000313" key="3">
    <source>
        <dbReference type="EMBL" id="MBC8362444.1"/>
    </source>
</evidence>
<dbReference type="AlphaFoldDB" id="A0A8J6NPM2"/>
<accession>A0A8J6NPM2</accession>
<comment type="similarity">
    <text evidence="1">Belongs to the outer membrane factor (OMF) (TC 1.B.17) family.</text>
</comment>
<dbReference type="Proteomes" id="UP000603434">
    <property type="component" value="Unassembled WGS sequence"/>
</dbReference>
<dbReference type="InterPro" id="IPR010131">
    <property type="entry name" value="MdtP/NodT-like"/>
</dbReference>
<dbReference type="PROSITE" id="PS51257">
    <property type="entry name" value="PROKAR_LIPOPROTEIN"/>
    <property type="match status" value="1"/>
</dbReference>
<dbReference type="Pfam" id="PF02321">
    <property type="entry name" value="OEP"/>
    <property type="match status" value="2"/>
</dbReference>
<reference evidence="3 4" key="1">
    <citation type="submission" date="2020-08" db="EMBL/GenBank/DDBJ databases">
        <title>Bridging the membrane lipid divide: bacteria of the FCB group superphylum have the potential to synthesize archaeal ether lipids.</title>
        <authorList>
            <person name="Villanueva L."/>
            <person name="Von Meijenfeldt F.A.B."/>
            <person name="Westbye A.B."/>
            <person name="Yadav S."/>
            <person name="Hopmans E.C."/>
            <person name="Dutilh B.E."/>
            <person name="Sinninghe Damste J.S."/>
        </authorList>
    </citation>
    <scope>NUCLEOTIDE SEQUENCE [LARGE SCALE GENOMIC DNA]</scope>
    <source>
        <strain evidence="3">NIOZ-UU30</strain>
    </source>
</reference>
<gene>
    <name evidence="3" type="ORF">H8E23_13720</name>
</gene>
<dbReference type="SUPFAM" id="SSF56954">
    <property type="entry name" value="Outer membrane efflux proteins (OEP)"/>
    <property type="match status" value="1"/>
</dbReference>
<organism evidence="3 4">
    <name type="scientific">Candidatus Desulfatibia profunda</name>
    <dbReference type="NCBI Taxonomy" id="2841695"/>
    <lineage>
        <taxon>Bacteria</taxon>
        <taxon>Pseudomonadati</taxon>
        <taxon>Thermodesulfobacteriota</taxon>
        <taxon>Desulfobacteria</taxon>
        <taxon>Desulfobacterales</taxon>
        <taxon>Desulfobacterales incertae sedis</taxon>
        <taxon>Candidatus Desulfatibia</taxon>
    </lineage>
</organism>
<dbReference type="Gene3D" id="1.20.1600.10">
    <property type="entry name" value="Outer membrane efflux proteins (OEP)"/>
    <property type="match status" value="1"/>
</dbReference>
<sequence>MGDQEKNRPKNEMGVCAAMLLTAVLVMSGCASDLPRIWKTPGTSVSAAVPWVPPPEAVPESTHKTAPMTLPEDILKSGRSLSLLDIVDIALRNNPETAAAWAQSRSAAAAYGSQKGEYYPQVGATAGTGYLHGYTDNGKTAYNQRNSLAALELNWLLFDFGGREASLDEVREALIAADWSHNAVIQRVILEVEKAYYGYITAKVLIDAQQATYKEAETNLAAARDRHHAGVATIADVLQAKTALAQAKLTLDRLQGQMHTTRGALATAMGLAANTPYDIGIPAGEIPLKETLEKVDAYLAQAEKQRPDLAAARAQARKAGAHVRKVEAGAYPSINGTASWGNTYYGTTALYKDNYSGALQLSVPIFTGFSQRHNLARARADEEATRARLSSLAQQVVLEVWTSYYNLKTAEQCVRTSEDLIQSATESYQVALGRYKAGVGSILDLLSAQSALESARAQRAQANADWFVSLAQLAHDTGTLNISSSGTLEMVPITMEKVKKP</sequence>
<dbReference type="InterPro" id="IPR003423">
    <property type="entry name" value="OMP_efflux"/>
</dbReference>
<comment type="caution">
    <text evidence="3">The sequence shown here is derived from an EMBL/GenBank/DDBJ whole genome shotgun (WGS) entry which is preliminary data.</text>
</comment>
<evidence type="ECO:0000256" key="1">
    <source>
        <dbReference type="ARBA" id="ARBA00007613"/>
    </source>
</evidence>
<name>A0A8J6NPM2_9BACT</name>
<protein>
    <submittedName>
        <fullName evidence="3">TolC family protein</fullName>
    </submittedName>
</protein>
<dbReference type="GO" id="GO:0015562">
    <property type="term" value="F:efflux transmembrane transporter activity"/>
    <property type="evidence" value="ECO:0007669"/>
    <property type="project" value="InterPro"/>
</dbReference>
<keyword evidence="2" id="KW-0175">Coiled coil</keyword>
<dbReference type="PANTHER" id="PTHR30203:SF29">
    <property type="entry name" value="PROTEIN CYAE"/>
    <property type="match status" value="1"/>
</dbReference>
<dbReference type="EMBL" id="JACNJH010000192">
    <property type="protein sequence ID" value="MBC8362444.1"/>
    <property type="molecule type" value="Genomic_DNA"/>
</dbReference>
<proteinExistence type="inferred from homology"/>
<evidence type="ECO:0000256" key="2">
    <source>
        <dbReference type="SAM" id="Coils"/>
    </source>
</evidence>
<dbReference type="PANTHER" id="PTHR30203">
    <property type="entry name" value="OUTER MEMBRANE CATION EFFLUX PROTEIN"/>
    <property type="match status" value="1"/>
</dbReference>
<dbReference type="InterPro" id="IPR028351">
    <property type="entry name" value="CyaE"/>
</dbReference>
<dbReference type="PIRSF" id="PIRSF001892">
    <property type="entry name" value="CyaE"/>
    <property type="match status" value="1"/>
</dbReference>